<dbReference type="PANTHER" id="PTHR10353">
    <property type="entry name" value="GLYCOSYL HYDROLASE"/>
    <property type="match status" value="1"/>
</dbReference>
<dbReference type="PANTHER" id="PTHR10353:SF29">
    <property type="entry name" value="BETA-GLUCOSIDASE 11"/>
    <property type="match status" value="1"/>
</dbReference>
<reference evidence="5" key="1">
    <citation type="submission" date="2015-03" db="EMBL/GenBank/DDBJ databases">
        <title>A transcriptome of Araucaria cunninghamii, an australian fine timber species.</title>
        <authorList>
            <person name="Jing Yi C.J.Y."/>
            <person name="Yin San L.Y.S."/>
            <person name="Abdul Karim S.S."/>
            <person name="Wan Azmi N.N."/>
            <person name="Hercus R.R."/>
            <person name="Croft L.L."/>
        </authorList>
    </citation>
    <scope>NUCLEOTIDE SEQUENCE</scope>
    <source>
        <strain evidence="5">MI0301</strain>
        <tissue evidence="5">Leaf</tissue>
    </source>
</reference>
<dbReference type="Gene3D" id="3.20.20.80">
    <property type="entry name" value="Glycosidases"/>
    <property type="match status" value="1"/>
</dbReference>
<comment type="similarity">
    <text evidence="1 3">Belongs to the glycosyl hydrolase 1 family.</text>
</comment>
<dbReference type="FunFam" id="3.20.20.80:FF:000022">
    <property type="entry name" value="Beta-glucosidase 11"/>
    <property type="match status" value="1"/>
</dbReference>
<dbReference type="InterPro" id="IPR001360">
    <property type="entry name" value="Glyco_hydro_1"/>
</dbReference>
<feature type="chain" id="PRO_5002311519" description="Beta-glucosidase" evidence="4">
    <location>
        <begin position="24"/>
        <end position="519"/>
    </location>
</feature>
<proteinExistence type="inferred from homology"/>
<evidence type="ECO:0000256" key="1">
    <source>
        <dbReference type="ARBA" id="ARBA00010838"/>
    </source>
</evidence>
<dbReference type="InterPro" id="IPR017853">
    <property type="entry name" value="GH"/>
</dbReference>
<evidence type="ECO:0000256" key="4">
    <source>
        <dbReference type="SAM" id="SignalP"/>
    </source>
</evidence>
<dbReference type="SUPFAM" id="SSF51445">
    <property type="entry name" value="(Trans)glycosidases"/>
    <property type="match status" value="1"/>
</dbReference>
<dbReference type="GO" id="GO:0005975">
    <property type="term" value="P:carbohydrate metabolic process"/>
    <property type="evidence" value="ECO:0007669"/>
    <property type="project" value="InterPro"/>
</dbReference>
<organism evidence="5">
    <name type="scientific">Araucaria cunninghamii</name>
    <name type="common">Hoop pine</name>
    <name type="synonym">Moreton Bay pine</name>
    <dbReference type="NCBI Taxonomy" id="56994"/>
    <lineage>
        <taxon>Eukaryota</taxon>
        <taxon>Viridiplantae</taxon>
        <taxon>Streptophyta</taxon>
        <taxon>Embryophyta</taxon>
        <taxon>Tracheophyta</taxon>
        <taxon>Spermatophyta</taxon>
        <taxon>Pinopsida</taxon>
        <taxon>Pinidae</taxon>
        <taxon>Conifers II</taxon>
        <taxon>Araucariales</taxon>
        <taxon>Araucariaceae</taxon>
        <taxon>Araucaria</taxon>
    </lineage>
</organism>
<accession>A0A0D6QZZ2</accession>
<evidence type="ECO:0000256" key="2">
    <source>
        <dbReference type="ARBA" id="ARBA00022801"/>
    </source>
</evidence>
<feature type="signal peptide" evidence="4">
    <location>
        <begin position="1"/>
        <end position="23"/>
    </location>
</feature>
<dbReference type="EMBL" id="GCKF01038911">
    <property type="protein sequence ID" value="JAG96006.1"/>
    <property type="molecule type" value="Transcribed_RNA"/>
</dbReference>
<evidence type="ECO:0008006" key="6">
    <source>
        <dbReference type="Google" id="ProtNLM"/>
    </source>
</evidence>
<evidence type="ECO:0000256" key="3">
    <source>
        <dbReference type="RuleBase" id="RU003690"/>
    </source>
</evidence>
<evidence type="ECO:0000313" key="5">
    <source>
        <dbReference type="EMBL" id="JAG96006.1"/>
    </source>
</evidence>
<dbReference type="PRINTS" id="PR00131">
    <property type="entry name" value="GLHYDRLASE1"/>
</dbReference>
<name>A0A0D6QZZ2_ARACU</name>
<sequence>MKMDAVLFCGVVIVLFFSRESTALSRNDFPPGFAFGVGSSAFQYEGAMAEDGRKPSIIDTFTHKPGTVLNGSNADVAVDQYHRYKEDVDLIHQTGMDVYRFSISWSRLLPDGRRPINPKGLEYYNKLINELISHGIEPYITLYHFDLPQSLDDEYGGWLSPKIIDDFTGFANVCFAEFGDRVKNWMTFNEPNFFALFGYSSDIFPPQRCTSSEFVGNCSGGNSTTEPYIVGHNVLLAHAAAVDLYRKTYQPEQGGSIGLTIVSLWFVPLTDEPKDLIATQRTRDFQIGWFLDPIIYGDYPSSMRNRVGSRLPSFTKQQSQKLKGSFDLIGLNHYSTYYAYDPPAPVSKDNISMAGYGIDQNSYLTVIRDGVPISNKTAFYGMPIVPWGIQGLLEYMKTHYNNPPVSILENGYAHPKNSSLSLEEKLVDDERINYHKEYLKYIHAAVINGSDCRGYIMWTLLDDFEIGTGYAWETGLFYVDFDDNLKRYPRTSASWFREFLRRDTVEHLESVGNSKSKDT</sequence>
<dbReference type="InterPro" id="IPR033132">
    <property type="entry name" value="GH_1_N_CS"/>
</dbReference>
<keyword evidence="4" id="KW-0732">Signal</keyword>
<dbReference type="Pfam" id="PF00232">
    <property type="entry name" value="Glyco_hydro_1"/>
    <property type="match status" value="1"/>
</dbReference>
<dbReference type="GO" id="GO:0008422">
    <property type="term" value="F:beta-glucosidase activity"/>
    <property type="evidence" value="ECO:0007669"/>
    <property type="project" value="TreeGrafter"/>
</dbReference>
<dbReference type="PROSITE" id="PS00653">
    <property type="entry name" value="GLYCOSYL_HYDROL_F1_2"/>
    <property type="match status" value="1"/>
</dbReference>
<keyword evidence="2" id="KW-0378">Hydrolase</keyword>
<dbReference type="AlphaFoldDB" id="A0A0D6QZZ2"/>
<protein>
    <recommendedName>
        <fullName evidence="6">Beta-glucosidase</fullName>
    </recommendedName>
</protein>